<evidence type="ECO:0000313" key="5">
    <source>
        <dbReference type="Proteomes" id="UP000830835"/>
    </source>
</evidence>
<comment type="caution">
    <text evidence="4">The sequence shown here is derived from an EMBL/GenBank/DDBJ whole genome shotgun (WGS) entry which is preliminary data.</text>
</comment>
<accession>A0ABT0CBQ0</accession>
<dbReference type="InterPro" id="IPR003658">
    <property type="entry name" value="Anti-sigma_ant"/>
</dbReference>
<dbReference type="InterPro" id="IPR036513">
    <property type="entry name" value="STAS_dom_sf"/>
</dbReference>
<dbReference type="SUPFAM" id="SSF52091">
    <property type="entry name" value="SpoIIaa-like"/>
    <property type="match status" value="1"/>
</dbReference>
<feature type="domain" description="STAS" evidence="3">
    <location>
        <begin position="8"/>
        <end position="117"/>
    </location>
</feature>
<evidence type="ECO:0000256" key="1">
    <source>
        <dbReference type="ARBA" id="ARBA00009013"/>
    </source>
</evidence>
<sequence length="124" mass="13247">MDFKPRIRTTETPQGQKLAVVPLEGRFDAKAASDARQLLQQVLDFGYPNLLIDMSGVTFMDSSGLGVLISALRKCRAAGGNLSLCSVPESVALVLNLTSMEKVLTCFSDLQTGIANFSPAPSAR</sequence>
<dbReference type="Pfam" id="PF01740">
    <property type="entry name" value="STAS"/>
    <property type="match status" value="1"/>
</dbReference>
<dbReference type="EMBL" id="JAFIRA010000023">
    <property type="protein sequence ID" value="MCJ2543216.1"/>
    <property type="molecule type" value="Genomic_DNA"/>
</dbReference>
<dbReference type="InterPro" id="IPR002645">
    <property type="entry name" value="STAS_dom"/>
</dbReference>
<keyword evidence="5" id="KW-1185">Reference proteome</keyword>
<dbReference type="NCBIfam" id="TIGR00377">
    <property type="entry name" value="ant_ant_sig"/>
    <property type="match status" value="1"/>
</dbReference>
<dbReference type="CDD" id="cd07043">
    <property type="entry name" value="STAS_anti-anti-sigma_factors"/>
    <property type="match status" value="1"/>
</dbReference>
<name>A0ABT0CBQ0_THEVL</name>
<dbReference type="Proteomes" id="UP000830835">
    <property type="component" value="Unassembled WGS sequence"/>
</dbReference>
<evidence type="ECO:0000313" key="4">
    <source>
        <dbReference type="EMBL" id="MCJ2543216.1"/>
    </source>
</evidence>
<evidence type="ECO:0000256" key="2">
    <source>
        <dbReference type="RuleBase" id="RU003749"/>
    </source>
</evidence>
<dbReference type="PROSITE" id="PS50801">
    <property type="entry name" value="STAS"/>
    <property type="match status" value="1"/>
</dbReference>
<gene>
    <name evidence="4" type="ORF">JX360_09900</name>
</gene>
<dbReference type="RefSeq" id="WP_244350493.1">
    <property type="nucleotide sequence ID" value="NZ_JAFIRA010000023.1"/>
</dbReference>
<dbReference type="PANTHER" id="PTHR33495:SF2">
    <property type="entry name" value="ANTI-SIGMA FACTOR ANTAGONIST TM_1081-RELATED"/>
    <property type="match status" value="1"/>
</dbReference>
<reference evidence="4" key="1">
    <citation type="submission" date="2021-02" db="EMBL/GenBank/DDBJ databases">
        <title>The CRISPR/cas machinery reduction and long-range gene transfer in the hot spring cyanobacterium Synechococcus.</title>
        <authorList>
            <person name="Dvorak P."/>
            <person name="Jahodarova E."/>
            <person name="Hasler P."/>
            <person name="Poulickova A."/>
        </authorList>
    </citation>
    <scope>NUCLEOTIDE SEQUENCE</scope>
    <source>
        <strain evidence="4">Rupite</strain>
    </source>
</reference>
<comment type="similarity">
    <text evidence="1 2">Belongs to the anti-sigma-factor antagonist family.</text>
</comment>
<dbReference type="Gene3D" id="3.30.750.24">
    <property type="entry name" value="STAS domain"/>
    <property type="match status" value="1"/>
</dbReference>
<evidence type="ECO:0000259" key="3">
    <source>
        <dbReference type="PROSITE" id="PS50801"/>
    </source>
</evidence>
<dbReference type="PANTHER" id="PTHR33495">
    <property type="entry name" value="ANTI-SIGMA FACTOR ANTAGONIST TM_1081-RELATED-RELATED"/>
    <property type="match status" value="1"/>
</dbReference>
<protein>
    <recommendedName>
        <fullName evidence="2">Anti-sigma factor antagonist</fullName>
    </recommendedName>
</protein>
<proteinExistence type="inferred from homology"/>
<organism evidence="4 5">
    <name type="scientific">Thermostichus vulcanus str. 'Rupite'</name>
    <dbReference type="NCBI Taxonomy" id="2813851"/>
    <lineage>
        <taxon>Bacteria</taxon>
        <taxon>Bacillati</taxon>
        <taxon>Cyanobacteriota</taxon>
        <taxon>Cyanophyceae</taxon>
        <taxon>Thermostichales</taxon>
        <taxon>Thermostichaceae</taxon>
        <taxon>Thermostichus</taxon>
    </lineage>
</organism>